<evidence type="ECO:0000313" key="8">
    <source>
        <dbReference type="WBParaSite" id="L893_g1987.t1"/>
    </source>
</evidence>
<organism evidence="7 8">
    <name type="scientific">Steinernema glaseri</name>
    <dbReference type="NCBI Taxonomy" id="37863"/>
    <lineage>
        <taxon>Eukaryota</taxon>
        <taxon>Metazoa</taxon>
        <taxon>Ecdysozoa</taxon>
        <taxon>Nematoda</taxon>
        <taxon>Chromadorea</taxon>
        <taxon>Rhabditida</taxon>
        <taxon>Tylenchina</taxon>
        <taxon>Panagrolaimomorpha</taxon>
        <taxon>Strongyloidoidea</taxon>
        <taxon>Steinernematidae</taxon>
        <taxon>Steinernema</taxon>
    </lineage>
</organism>
<dbReference type="GO" id="GO:0016020">
    <property type="term" value="C:membrane"/>
    <property type="evidence" value="ECO:0007669"/>
    <property type="project" value="UniProtKB-SubCell"/>
</dbReference>
<feature type="transmembrane region" description="Helical" evidence="6">
    <location>
        <begin position="36"/>
        <end position="63"/>
    </location>
</feature>
<keyword evidence="4 6" id="KW-1133">Transmembrane helix</keyword>
<dbReference type="InterPro" id="IPR051119">
    <property type="entry name" value="Nematode_SR-like"/>
</dbReference>
<feature type="transmembrane region" description="Helical" evidence="6">
    <location>
        <begin position="122"/>
        <end position="143"/>
    </location>
</feature>
<evidence type="ECO:0000256" key="4">
    <source>
        <dbReference type="ARBA" id="ARBA00022989"/>
    </source>
</evidence>
<evidence type="ECO:0000256" key="5">
    <source>
        <dbReference type="ARBA" id="ARBA00023136"/>
    </source>
</evidence>
<feature type="transmembrane region" description="Helical" evidence="6">
    <location>
        <begin position="252"/>
        <end position="270"/>
    </location>
</feature>
<keyword evidence="3 6" id="KW-0812">Transmembrane</keyword>
<dbReference type="GO" id="GO:0007606">
    <property type="term" value="P:sensory perception of chemical stimulus"/>
    <property type="evidence" value="ECO:0007669"/>
    <property type="project" value="UniProtKB-UniRule"/>
</dbReference>
<dbReference type="WBParaSite" id="L893_g1987.t1">
    <property type="protein sequence ID" value="L893_g1987.t1"/>
    <property type="gene ID" value="L893_g1987"/>
</dbReference>
<evidence type="ECO:0000256" key="2">
    <source>
        <dbReference type="ARBA" id="ARBA00005692"/>
    </source>
</evidence>
<proteinExistence type="inferred from homology"/>
<dbReference type="Pfam" id="PF02118">
    <property type="entry name" value="Srg"/>
    <property type="match status" value="1"/>
</dbReference>
<keyword evidence="7" id="KW-1185">Reference proteome</keyword>
<dbReference type="AlphaFoldDB" id="A0A1I7YUG7"/>
<feature type="transmembrane region" description="Helical" evidence="6">
    <location>
        <begin position="6"/>
        <end position="24"/>
    </location>
</feature>
<accession>A0A1I7YUG7</accession>
<reference evidence="8" key="1">
    <citation type="submission" date="2016-11" db="UniProtKB">
        <authorList>
            <consortium name="WormBaseParasite"/>
        </authorList>
    </citation>
    <scope>IDENTIFICATION</scope>
</reference>
<dbReference type="GO" id="GO:0004888">
    <property type="term" value="F:transmembrane signaling receptor activity"/>
    <property type="evidence" value="ECO:0007669"/>
    <property type="project" value="InterPro"/>
</dbReference>
<evidence type="ECO:0000313" key="7">
    <source>
        <dbReference type="Proteomes" id="UP000095287"/>
    </source>
</evidence>
<evidence type="ECO:0000256" key="1">
    <source>
        <dbReference type="ARBA" id="ARBA00004141"/>
    </source>
</evidence>
<sequence>MLVVSLLYGIFSLVLYVVILVQLVRPKYEKRFNNPFFKLCFLLGVVDCVGYIIFYVFFTLATYSIFAPFYSSSFFTPGAFTSGIYFSTYFFGYLQLFGNCFLTFNRFTSIVFPLKHNRIWKLFFPISIIATVISSVAPCWQLLSASAYYNRLFNTPDSGYGMNYDHSKYPSHSNSFNMFLSNFVACCFCLVLNVTSSVFLVIHTSRTVGAASKNRRAELNLFFMALLIFVFQAIYGVHQVVIFVATKAKNDWVVVVLYTLVPWISDLKFLSPPWILVIVSTSVREAVIQALPTRVIRYHKQWSSVGSSVTVTTVTVKQRSTRL</sequence>
<dbReference type="Gene3D" id="1.20.1070.10">
    <property type="entry name" value="Rhodopsin 7-helix transmembrane proteins"/>
    <property type="match status" value="1"/>
</dbReference>
<dbReference type="PANTHER" id="PTHR31627">
    <property type="entry name" value="SERPENTINE RECEPTOR CLASS GAMMA-RELATED"/>
    <property type="match status" value="1"/>
</dbReference>
<protein>
    <recommendedName>
        <fullName evidence="6">Serpentine receptor class gamma</fullName>
    </recommendedName>
</protein>
<feature type="transmembrane region" description="Helical" evidence="6">
    <location>
        <begin position="222"/>
        <end position="246"/>
    </location>
</feature>
<evidence type="ECO:0000256" key="6">
    <source>
        <dbReference type="RuleBase" id="RU280813"/>
    </source>
</evidence>
<comment type="subcellular location">
    <subcellularLocation>
        <location evidence="1">Membrane</location>
        <topology evidence="1">Multi-pass membrane protein</topology>
    </subcellularLocation>
</comment>
<dbReference type="InterPro" id="IPR000609">
    <property type="entry name" value="7TM_GPCR_serpentine_rcpt_Srg"/>
</dbReference>
<feature type="transmembrane region" description="Helical" evidence="6">
    <location>
        <begin position="179"/>
        <end position="202"/>
    </location>
</feature>
<feature type="transmembrane region" description="Helical" evidence="6">
    <location>
        <begin position="83"/>
        <end position="102"/>
    </location>
</feature>
<comment type="similarity">
    <text evidence="2 6">Belongs to the nematode receptor-like protein srg family.</text>
</comment>
<keyword evidence="5 6" id="KW-0472">Membrane</keyword>
<dbReference type="Proteomes" id="UP000095287">
    <property type="component" value="Unplaced"/>
</dbReference>
<evidence type="ECO:0000256" key="3">
    <source>
        <dbReference type="ARBA" id="ARBA00022692"/>
    </source>
</evidence>
<name>A0A1I7YUG7_9BILA</name>
<dbReference type="SUPFAM" id="SSF81321">
    <property type="entry name" value="Family A G protein-coupled receptor-like"/>
    <property type="match status" value="1"/>
</dbReference>